<accession>A0ABV7FMA3</accession>
<protein>
    <recommendedName>
        <fullName evidence="3">Bacteriocin</fullName>
    </recommendedName>
</protein>
<proteinExistence type="predicted"/>
<evidence type="ECO:0000313" key="2">
    <source>
        <dbReference type="Proteomes" id="UP001595478"/>
    </source>
</evidence>
<dbReference type="EMBL" id="JBHRSW010000005">
    <property type="protein sequence ID" value="MFC3120474.1"/>
    <property type="molecule type" value="Genomic_DNA"/>
</dbReference>
<name>A0ABV7FMA3_9ALTE</name>
<gene>
    <name evidence="1" type="ORF">ACFOHL_02465</name>
</gene>
<reference evidence="2" key="1">
    <citation type="journal article" date="2019" name="Int. J. Syst. Evol. Microbiol.">
        <title>The Global Catalogue of Microorganisms (GCM) 10K type strain sequencing project: providing services to taxonomists for standard genome sequencing and annotation.</title>
        <authorList>
            <consortium name="The Broad Institute Genomics Platform"/>
            <consortium name="The Broad Institute Genome Sequencing Center for Infectious Disease"/>
            <person name="Wu L."/>
            <person name="Ma J."/>
        </authorList>
    </citation>
    <scope>NUCLEOTIDE SEQUENCE [LARGE SCALE GENOMIC DNA]</scope>
    <source>
        <strain evidence="2">KCTC 52473</strain>
    </source>
</reference>
<evidence type="ECO:0000313" key="1">
    <source>
        <dbReference type="EMBL" id="MFC3120474.1"/>
    </source>
</evidence>
<dbReference type="RefSeq" id="WP_376918616.1">
    <property type="nucleotide sequence ID" value="NZ_JBHRSW010000005.1"/>
</dbReference>
<evidence type="ECO:0008006" key="3">
    <source>
        <dbReference type="Google" id="ProtNLM"/>
    </source>
</evidence>
<sequence length="67" mass="7155">MYYLNKNEAKEVNGGNPLAIGIGIGIGANYAYDSLGGKEGIDNAIGAIGDFFYEALTEDPVFGRFFD</sequence>
<organism evidence="1 2">
    <name type="scientific">Agaribacter flavus</name>
    <dbReference type="NCBI Taxonomy" id="1902781"/>
    <lineage>
        <taxon>Bacteria</taxon>
        <taxon>Pseudomonadati</taxon>
        <taxon>Pseudomonadota</taxon>
        <taxon>Gammaproteobacteria</taxon>
        <taxon>Alteromonadales</taxon>
        <taxon>Alteromonadaceae</taxon>
        <taxon>Agaribacter</taxon>
    </lineage>
</organism>
<dbReference type="Proteomes" id="UP001595478">
    <property type="component" value="Unassembled WGS sequence"/>
</dbReference>
<keyword evidence="2" id="KW-1185">Reference proteome</keyword>
<comment type="caution">
    <text evidence="1">The sequence shown here is derived from an EMBL/GenBank/DDBJ whole genome shotgun (WGS) entry which is preliminary data.</text>
</comment>